<evidence type="ECO:0000313" key="4">
    <source>
        <dbReference type="EMBL" id="TKC48279.1"/>
    </source>
</evidence>
<comment type="caution">
    <text evidence="4">The sequence shown here is derived from an EMBL/GenBank/DDBJ whole genome shotgun (WGS) entry which is preliminary data.</text>
</comment>
<keyword evidence="2" id="KW-0175">Coiled coil</keyword>
<evidence type="ECO:0000256" key="2">
    <source>
        <dbReference type="SAM" id="Coils"/>
    </source>
</evidence>
<evidence type="ECO:0000256" key="1">
    <source>
        <dbReference type="ARBA" id="ARBA00022737"/>
    </source>
</evidence>
<accession>A0A4U1FEQ9</accession>
<feature type="region of interest" description="Disordered" evidence="3">
    <location>
        <begin position="1"/>
        <end position="34"/>
    </location>
</feature>
<reference evidence="5" key="1">
    <citation type="journal article" date="2019" name="IScience">
        <title>Narwhal Genome Reveals Long-Term Low Genetic Diversity despite Current Large Abundance Size.</title>
        <authorList>
            <person name="Westbury M.V."/>
            <person name="Petersen B."/>
            <person name="Garde E."/>
            <person name="Heide-Jorgensen M.P."/>
            <person name="Lorenzen E.D."/>
        </authorList>
    </citation>
    <scope>NUCLEOTIDE SEQUENCE [LARGE SCALE GENOMIC DNA]</scope>
</reference>
<proteinExistence type="predicted"/>
<dbReference type="Proteomes" id="UP000308365">
    <property type="component" value="Unassembled WGS sequence"/>
</dbReference>
<evidence type="ECO:0000256" key="3">
    <source>
        <dbReference type="SAM" id="MobiDB-lite"/>
    </source>
</evidence>
<sequence>MAERALSNYAPDLLDLPMQREKPRPPDDPSLKAGITAPLLLGAENAGELGSLESPEVASIMAELKVETRTSVDWQKRCLALESQLFRFRLQASKIRELLADKMQELEQRLLEAEQRAEDAETQVGVMEEKVKLSNLKNMGSAGSLHRKYQELLNAMQGKDELIGRLEAQLEKQKKMRAEEAKIVQEKAAKIKEWVTLKLAELKR</sequence>
<protein>
    <submittedName>
        <fullName evidence="4">Uncharacterized protein</fullName>
    </submittedName>
</protein>
<dbReference type="EMBL" id="RWIC01000169">
    <property type="protein sequence ID" value="TKC48279.1"/>
    <property type="molecule type" value="Genomic_DNA"/>
</dbReference>
<dbReference type="PANTHER" id="PTHR22903:SF4">
    <property type="entry name" value="PLECKSTRIN HOMOLOGY DOMAIN-CONTAINING FAMILY H MEMBER 1"/>
    <property type="match status" value="1"/>
</dbReference>
<dbReference type="AlphaFoldDB" id="A0A4U1FEQ9"/>
<feature type="compositionally biased region" description="Basic and acidic residues" evidence="3">
    <location>
        <begin position="18"/>
        <end position="30"/>
    </location>
</feature>
<feature type="coiled-coil region" evidence="2">
    <location>
        <begin position="89"/>
        <end position="179"/>
    </location>
</feature>
<gene>
    <name evidence="4" type="ORF">EI555_012356</name>
</gene>
<keyword evidence="1" id="KW-0677">Repeat</keyword>
<dbReference type="PANTHER" id="PTHR22903">
    <property type="entry name" value="PLEKHH PROTEIN"/>
    <property type="match status" value="1"/>
</dbReference>
<evidence type="ECO:0000313" key="5">
    <source>
        <dbReference type="Proteomes" id="UP000308365"/>
    </source>
</evidence>
<organism evidence="4 5">
    <name type="scientific">Monodon monoceros</name>
    <name type="common">Narwhal</name>
    <name type="synonym">Ceratodon monodon</name>
    <dbReference type="NCBI Taxonomy" id="40151"/>
    <lineage>
        <taxon>Eukaryota</taxon>
        <taxon>Metazoa</taxon>
        <taxon>Chordata</taxon>
        <taxon>Craniata</taxon>
        <taxon>Vertebrata</taxon>
        <taxon>Euteleostomi</taxon>
        <taxon>Mammalia</taxon>
        <taxon>Eutheria</taxon>
        <taxon>Laurasiatheria</taxon>
        <taxon>Artiodactyla</taxon>
        <taxon>Whippomorpha</taxon>
        <taxon>Cetacea</taxon>
        <taxon>Odontoceti</taxon>
        <taxon>Monodontidae</taxon>
        <taxon>Monodon</taxon>
    </lineage>
</organism>
<name>A0A4U1FEQ9_MONMO</name>